<protein>
    <submittedName>
        <fullName evidence="2">Uncharacterized protein</fullName>
    </submittedName>
</protein>
<evidence type="ECO:0000256" key="1">
    <source>
        <dbReference type="SAM" id="MobiDB-lite"/>
    </source>
</evidence>
<feature type="region of interest" description="Disordered" evidence="1">
    <location>
        <begin position="56"/>
        <end position="82"/>
    </location>
</feature>
<gene>
    <name evidence="2" type="ORF">EVAR_65434_1</name>
</gene>
<keyword evidence="3" id="KW-1185">Reference proteome</keyword>
<organism evidence="2 3">
    <name type="scientific">Eumeta variegata</name>
    <name type="common">Bagworm moth</name>
    <name type="synonym">Eumeta japonica</name>
    <dbReference type="NCBI Taxonomy" id="151549"/>
    <lineage>
        <taxon>Eukaryota</taxon>
        <taxon>Metazoa</taxon>
        <taxon>Ecdysozoa</taxon>
        <taxon>Arthropoda</taxon>
        <taxon>Hexapoda</taxon>
        <taxon>Insecta</taxon>
        <taxon>Pterygota</taxon>
        <taxon>Neoptera</taxon>
        <taxon>Endopterygota</taxon>
        <taxon>Lepidoptera</taxon>
        <taxon>Glossata</taxon>
        <taxon>Ditrysia</taxon>
        <taxon>Tineoidea</taxon>
        <taxon>Psychidae</taxon>
        <taxon>Oiketicinae</taxon>
        <taxon>Eumeta</taxon>
    </lineage>
</organism>
<dbReference type="Proteomes" id="UP000299102">
    <property type="component" value="Unassembled WGS sequence"/>
</dbReference>
<dbReference type="AlphaFoldDB" id="A0A4C1ZDL2"/>
<evidence type="ECO:0000313" key="2">
    <source>
        <dbReference type="EMBL" id="GBP85858.1"/>
    </source>
</evidence>
<accession>A0A4C1ZDL2</accession>
<feature type="region of interest" description="Disordered" evidence="1">
    <location>
        <begin position="1"/>
        <end position="24"/>
    </location>
</feature>
<evidence type="ECO:0000313" key="3">
    <source>
        <dbReference type="Proteomes" id="UP000299102"/>
    </source>
</evidence>
<reference evidence="2 3" key="1">
    <citation type="journal article" date="2019" name="Commun. Biol.">
        <title>The bagworm genome reveals a unique fibroin gene that provides high tensile strength.</title>
        <authorList>
            <person name="Kono N."/>
            <person name="Nakamura H."/>
            <person name="Ohtoshi R."/>
            <person name="Tomita M."/>
            <person name="Numata K."/>
            <person name="Arakawa K."/>
        </authorList>
    </citation>
    <scope>NUCLEOTIDE SEQUENCE [LARGE SCALE GENOMIC DNA]</scope>
</reference>
<dbReference type="EMBL" id="BGZK01001764">
    <property type="protein sequence ID" value="GBP85858.1"/>
    <property type="molecule type" value="Genomic_DNA"/>
</dbReference>
<sequence length="188" mass="21562">MNQLRSPHPDRAMHTGSHKRRDADKNCIRRNALTAAINRARPTFLANSYVLSADNCENKRSRRRRIGRPEAEGGRAKGGRGKNTEAFTYLSYGLKKSHPLPIMPHPKIRGFDLLTDRAVARKRTKNDLIDPPPPRVCLHNFNLFNRSGDTGSSGLLRLFDLNCRFMPFRFFRMKFTGFDHSTRSLRTP</sequence>
<name>A0A4C1ZDL2_EUMVA</name>
<comment type="caution">
    <text evidence="2">The sequence shown here is derived from an EMBL/GenBank/DDBJ whole genome shotgun (WGS) entry which is preliminary data.</text>
</comment>
<proteinExistence type="predicted"/>